<dbReference type="InterPro" id="IPR011009">
    <property type="entry name" value="Kinase-like_dom_sf"/>
</dbReference>
<evidence type="ECO:0000313" key="2">
    <source>
        <dbReference type="EMBL" id="CBY13560.1"/>
    </source>
</evidence>
<protein>
    <recommendedName>
        <fullName evidence="1">Protein kinase domain-containing protein</fullName>
    </recommendedName>
</protein>
<reference evidence="2" key="1">
    <citation type="journal article" date="2010" name="Science">
        <title>Plasticity of animal genome architecture unmasked by rapid evolution of a pelagic tunicate.</title>
        <authorList>
            <person name="Denoeud F."/>
            <person name="Henriet S."/>
            <person name="Mungpakdee S."/>
            <person name="Aury J.M."/>
            <person name="Da Silva C."/>
            <person name="Brinkmann H."/>
            <person name="Mikhaleva J."/>
            <person name="Olsen L.C."/>
            <person name="Jubin C."/>
            <person name="Canestro C."/>
            <person name="Bouquet J.M."/>
            <person name="Danks G."/>
            <person name="Poulain J."/>
            <person name="Campsteijn C."/>
            <person name="Adamski M."/>
            <person name="Cross I."/>
            <person name="Yadetie F."/>
            <person name="Muffato M."/>
            <person name="Louis A."/>
            <person name="Butcher S."/>
            <person name="Tsagkogeorga G."/>
            <person name="Konrad A."/>
            <person name="Singh S."/>
            <person name="Jensen M.F."/>
            <person name="Cong E.H."/>
            <person name="Eikeseth-Otteraa H."/>
            <person name="Noel B."/>
            <person name="Anthouard V."/>
            <person name="Porcel B.M."/>
            <person name="Kachouri-Lafond R."/>
            <person name="Nishino A."/>
            <person name="Ugolini M."/>
            <person name="Chourrout P."/>
            <person name="Nishida H."/>
            <person name="Aasland R."/>
            <person name="Huzurbazar S."/>
            <person name="Westhof E."/>
            <person name="Delsuc F."/>
            <person name="Lehrach H."/>
            <person name="Reinhardt R."/>
            <person name="Weissenbach J."/>
            <person name="Roy S.W."/>
            <person name="Artiguenave F."/>
            <person name="Postlethwait J.H."/>
            <person name="Manak J.R."/>
            <person name="Thompson E.M."/>
            <person name="Jaillon O."/>
            <person name="Du Pasquier L."/>
            <person name="Boudinot P."/>
            <person name="Liberles D.A."/>
            <person name="Volff J.N."/>
            <person name="Philippe H."/>
            <person name="Lenhard B."/>
            <person name="Roest Crollius H."/>
            <person name="Wincker P."/>
            <person name="Chourrout D."/>
        </authorList>
    </citation>
    <scope>NUCLEOTIDE SEQUENCE [LARGE SCALE GENOMIC DNA]</scope>
</reference>
<dbReference type="Gene3D" id="1.10.510.10">
    <property type="entry name" value="Transferase(Phosphotransferase) domain 1"/>
    <property type="match status" value="1"/>
</dbReference>
<feature type="domain" description="Protein kinase" evidence="1">
    <location>
        <begin position="126"/>
        <end position="469"/>
    </location>
</feature>
<dbReference type="GO" id="GO:0005524">
    <property type="term" value="F:ATP binding"/>
    <property type="evidence" value="ECO:0007669"/>
    <property type="project" value="InterPro"/>
</dbReference>
<dbReference type="SUPFAM" id="SSF56112">
    <property type="entry name" value="Protein kinase-like (PK-like)"/>
    <property type="match status" value="1"/>
</dbReference>
<name>E4XV29_OIKDI</name>
<dbReference type="SMART" id="SM00220">
    <property type="entry name" value="S_TKc"/>
    <property type="match status" value="1"/>
</dbReference>
<dbReference type="PROSITE" id="PS50011">
    <property type="entry name" value="PROTEIN_KINASE_DOM"/>
    <property type="match status" value="1"/>
</dbReference>
<organism evidence="2">
    <name type="scientific">Oikopleura dioica</name>
    <name type="common">Tunicate</name>
    <dbReference type="NCBI Taxonomy" id="34765"/>
    <lineage>
        <taxon>Eukaryota</taxon>
        <taxon>Metazoa</taxon>
        <taxon>Chordata</taxon>
        <taxon>Tunicata</taxon>
        <taxon>Appendicularia</taxon>
        <taxon>Copelata</taxon>
        <taxon>Oikopleuridae</taxon>
        <taxon>Oikopleura</taxon>
    </lineage>
</organism>
<dbReference type="EMBL" id="FN653198">
    <property type="protein sequence ID" value="CBY13560.1"/>
    <property type="molecule type" value="Genomic_DNA"/>
</dbReference>
<keyword evidence="3" id="KW-1185">Reference proteome</keyword>
<dbReference type="AlphaFoldDB" id="E4XV29"/>
<gene>
    <name evidence="2" type="ORF">GSOID_T00005354001</name>
</gene>
<evidence type="ECO:0000313" key="3">
    <source>
        <dbReference type="Proteomes" id="UP000001307"/>
    </source>
</evidence>
<dbReference type="InParanoid" id="E4XV29"/>
<evidence type="ECO:0000259" key="1">
    <source>
        <dbReference type="PROSITE" id="PS50011"/>
    </source>
</evidence>
<sequence>MLTEFSKLSALTLKKDDRETLREEINKWTGCFIAKLERSSTRTDKCRLVASVERQKFINDRNAQDWKFFTFDKNKGVIFDHNNIPRESFKTTSFQKRILREDPSLEKIISRSEIREEAGKWHLTDELKMKIISEGGEAVIISENIGMVEYAVRIHAFDPFLFTKKLPFNDLKWKTHLLSDFQAATDSTQKDNAVVPVHENVVRNYANIELFHKEDLNEEDCLGWMTVVEKCESHLQATLKYEDLTLDMRKNLARGLMSGLNYLEHIGILHLDRKLSNFLLIADTIKVCDYGLVQDISGRKSYSQMGYSRKGSKYRYQGALTAGTPGFARQIQLIGNGSSDDNFYYFLFCDWMTSWSLLYKPIDERERKKIDKVIKNCNVQDLNDTSQVIDNITTIISLPHSSTAFCLDDPNLTKSNQMSSLKQKMTKFVNADLQNLTKNILDQKWSNLSVPISITTLIRFAMKNDLAFYGENQFYTFEAILTTLTMIVYPRSFAGLNLNPNKEESDFQANTIETLLERVCGKTYLRESGWEIIRKQGFPKPSKSLCKFEKSYLTKTSCFLVLYPSLVPVCSPTNLLMAFSRRKRLYSIKWCLTASRNQNHRKAITLFKILSLNMAGLCFEFRKQENIMQTNKSCLIMRLDQASSNFTETTASSCIWLMKSSEIG</sequence>
<proteinExistence type="predicted"/>
<dbReference type="Proteomes" id="UP000001307">
    <property type="component" value="Unassembled WGS sequence"/>
</dbReference>
<dbReference type="OrthoDB" id="20524at2759"/>
<dbReference type="InterPro" id="IPR000719">
    <property type="entry name" value="Prot_kinase_dom"/>
</dbReference>
<accession>E4XV29</accession>
<dbReference type="GO" id="GO:0004672">
    <property type="term" value="F:protein kinase activity"/>
    <property type="evidence" value="ECO:0007669"/>
    <property type="project" value="InterPro"/>
</dbReference>
<dbReference type="Pfam" id="PF00069">
    <property type="entry name" value="Pkinase"/>
    <property type="match status" value="1"/>
</dbReference>